<sequence>MEGYIKARDYKILIYDKEDRESYNAAIKALTEAKKMSGWDRVQGVTILKDCRIPDLYHGDDLAIIMERDNGKGEYSIKIMS</sequence>
<proteinExistence type="predicted"/>
<protein>
    <submittedName>
        <fullName evidence="1">Uncharacterized protein</fullName>
    </submittedName>
</protein>
<dbReference type="EMBL" id="JABACJ020000014">
    <property type="protein sequence ID" value="MBU3876986.1"/>
    <property type="molecule type" value="Genomic_DNA"/>
</dbReference>
<name>A0ABS6D773_9FIRM</name>
<accession>A0ABS6D773</accession>
<evidence type="ECO:0000313" key="2">
    <source>
        <dbReference type="Proteomes" id="UP000723714"/>
    </source>
</evidence>
<organism evidence="1 2">
    <name type="scientific">Faecalicatena faecalis</name>
    <dbReference type="NCBI Taxonomy" id="2726362"/>
    <lineage>
        <taxon>Bacteria</taxon>
        <taxon>Bacillati</taxon>
        <taxon>Bacillota</taxon>
        <taxon>Clostridia</taxon>
        <taxon>Lachnospirales</taxon>
        <taxon>Lachnospiraceae</taxon>
        <taxon>Faecalicatena</taxon>
    </lineage>
</organism>
<keyword evidence="2" id="KW-1185">Reference proteome</keyword>
<reference evidence="1 2" key="1">
    <citation type="submission" date="2021-06" db="EMBL/GenBank/DDBJ databases">
        <title>Faecalicatena sp. nov. isolated from porcine feces.</title>
        <authorList>
            <person name="Oh B.S."/>
            <person name="Lee J.H."/>
        </authorList>
    </citation>
    <scope>NUCLEOTIDE SEQUENCE [LARGE SCALE GENOMIC DNA]</scope>
    <source>
        <strain evidence="1 2">AGMB00832</strain>
    </source>
</reference>
<comment type="caution">
    <text evidence="1">The sequence shown here is derived from an EMBL/GenBank/DDBJ whole genome shotgun (WGS) entry which is preliminary data.</text>
</comment>
<gene>
    <name evidence="1" type="ORF">HGO97_014335</name>
</gene>
<dbReference type="RefSeq" id="WP_216242972.1">
    <property type="nucleotide sequence ID" value="NZ_JABACJ020000014.1"/>
</dbReference>
<evidence type="ECO:0000313" key="1">
    <source>
        <dbReference type="EMBL" id="MBU3876986.1"/>
    </source>
</evidence>
<dbReference type="Proteomes" id="UP000723714">
    <property type="component" value="Unassembled WGS sequence"/>
</dbReference>